<dbReference type="PATRIC" id="fig|1291052.5.peg.1437"/>
<dbReference type="EMBL" id="AYYO01000023">
    <property type="protein sequence ID" value="KRM55385.1"/>
    <property type="molecule type" value="Genomic_DNA"/>
</dbReference>
<evidence type="ECO:0000259" key="3">
    <source>
        <dbReference type="PROSITE" id="PS50893"/>
    </source>
</evidence>
<dbReference type="InterPro" id="IPR027417">
    <property type="entry name" value="P-loop_NTPase"/>
</dbReference>
<dbReference type="InterPro" id="IPR003593">
    <property type="entry name" value="AAA+_ATPase"/>
</dbReference>
<reference evidence="4 5" key="1">
    <citation type="journal article" date="2015" name="Genome Announc.">
        <title>Expanding the biotechnology potential of lactobacilli through comparative genomics of 213 strains and associated genera.</title>
        <authorList>
            <person name="Sun Z."/>
            <person name="Harris H.M."/>
            <person name="McCann A."/>
            <person name="Guo C."/>
            <person name="Argimon S."/>
            <person name="Zhang W."/>
            <person name="Yang X."/>
            <person name="Jeffery I.B."/>
            <person name="Cooney J.C."/>
            <person name="Kagawa T.F."/>
            <person name="Liu W."/>
            <person name="Song Y."/>
            <person name="Salvetti E."/>
            <person name="Wrobel A."/>
            <person name="Rasinkangas P."/>
            <person name="Parkhill J."/>
            <person name="Rea M.C."/>
            <person name="O'Sullivan O."/>
            <person name="Ritari J."/>
            <person name="Douillard F.P."/>
            <person name="Paul Ross R."/>
            <person name="Yang R."/>
            <person name="Briner A.E."/>
            <person name="Felis G.E."/>
            <person name="de Vos W.M."/>
            <person name="Barrangou R."/>
            <person name="Klaenhammer T.R."/>
            <person name="Caufield P.W."/>
            <person name="Cui Y."/>
            <person name="Zhang H."/>
            <person name="O'Toole P.W."/>
        </authorList>
    </citation>
    <scope>NUCLEOTIDE SEQUENCE [LARGE SCALE GENOMIC DNA]</scope>
    <source>
        <strain evidence="4 5">DSM 20505</strain>
    </source>
</reference>
<evidence type="ECO:0000256" key="1">
    <source>
        <dbReference type="ARBA" id="ARBA00022741"/>
    </source>
</evidence>
<dbReference type="RefSeq" id="WP_054679117.1">
    <property type="nucleotide sequence ID" value="NZ_AYYO01000023.1"/>
</dbReference>
<dbReference type="GO" id="GO:0005524">
    <property type="term" value="F:ATP binding"/>
    <property type="evidence" value="ECO:0007669"/>
    <property type="project" value="UniProtKB-KW"/>
</dbReference>
<proteinExistence type="predicted"/>
<dbReference type="CDD" id="cd03230">
    <property type="entry name" value="ABC_DR_subfamily_A"/>
    <property type="match status" value="1"/>
</dbReference>
<name>A0A0R1ZUE3_9LACO</name>
<organism evidence="4 5">
    <name type="scientific">Lacticaseibacillus sharpeae JCM 1186 = DSM 20505</name>
    <dbReference type="NCBI Taxonomy" id="1291052"/>
    <lineage>
        <taxon>Bacteria</taxon>
        <taxon>Bacillati</taxon>
        <taxon>Bacillota</taxon>
        <taxon>Bacilli</taxon>
        <taxon>Lactobacillales</taxon>
        <taxon>Lactobacillaceae</taxon>
        <taxon>Lacticaseibacillus</taxon>
    </lineage>
</organism>
<dbReference type="PANTHER" id="PTHR43158:SF10">
    <property type="entry name" value="ABC TRANSPORTER ATP-BINDING PROTEIN YTRB"/>
    <property type="match status" value="1"/>
</dbReference>
<sequence>MEIKISNLAEKIDGQSILHDINLDWHPGEILGLVGRNGAGKTTLMRALSAAYRPQSGTVALDGHDLLKEPQLRTHMVFLDNDNLFFGASRLTKVAEFYATAYARFDCDQFTSLLAKNDINASATFNSLSKGNRAYVLLALALATNAEFILLDEPFDGLDVIVREQIINLVIDTVTGGERTFMIASHNLDELDGLADRVAFLKHGTISQVYTLEDVRADAVKMQLVFKGSEIPAVVRENGRIVSRRGRVLEVVFPHFDDTVAAALRQASPVMQEELPLQLTDLFKLEYRKTREGELADAQ</sequence>
<gene>
    <name evidence="4" type="ORF">FC18_GL001419</name>
</gene>
<protein>
    <submittedName>
        <fullName evidence="4">Multidrug ABC transporter ATPase</fullName>
    </submittedName>
</protein>
<keyword evidence="2" id="KW-0067">ATP-binding</keyword>
<dbReference type="Proteomes" id="UP000051679">
    <property type="component" value="Unassembled WGS sequence"/>
</dbReference>
<feature type="domain" description="ABC transporter" evidence="3">
    <location>
        <begin position="3"/>
        <end position="228"/>
    </location>
</feature>
<dbReference type="PROSITE" id="PS50893">
    <property type="entry name" value="ABC_TRANSPORTER_2"/>
    <property type="match status" value="1"/>
</dbReference>
<dbReference type="Pfam" id="PF00005">
    <property type="entry name" value="ABC_tran"/>
    <property type="match status" value="1"/>
</dbReference>
<dbReference type="OrthoDB" id="9804819at2"/>
<dbReference type="GO" id="GO:0016887">
    <property type="term" value="F:ATP hydrolysis activity"/>
    <property type="evidence" value="ECO:0007669"/>
    <property type="project" value="InterPro"/>
</dbReference>
<dbReference type="AlphaFoldDB" id="A0A0R1ZUE3"/>
<evidence type="ECO:0000313" key="5">
    <source>
        <dbReference type="Proteomes" id="UP000051679"/>
    </source>
</evidence>
<evidence type="ECO:0000313" key="4">
    <source>
        <dbReference type="EMBL" id="KRM55385.1"/>
    </source>
</evidence>
<dbReference type="Gene3D" id="3.40.50.300">
    <property type="entry name" value="P-loop containing nucleotide triphosphate hydrolases"/>
    <property type="match status" value="1"/>
</dbReference>
<evidence type="ECO:0000256" key="2">
    <source>
        <dbReference type="ARBA" id="ARBA00022840"/>
    </source>
</evidence>
<dbReference type="SMART" id="SM00382">
    <property type="entry name" value="AAA"/>
    <property type="match status" value="1"/>
</dbReference>
<dbReference type="PANTHER" id="PTHR43158">
    <property type="entry name" value="SKFA PEPTIDE EXPORT ATP-BINDING PROTEIN SKFE"/>
    <property type="match status" value="1"/>
</dbReference>
<dbReference type="InterPro" id="IPR003439">
    <property type="entry name" value="ABC_transporter-like_ATP-bd"/>
</dbReference>
<dbReference type="SUPFAM" id="SSF52540">
    <property type="entry name" value="P-loop containing nucleoside triphosphate hydrolases"/>
    <property type="match status" value="1"/>
</dbReference>
<keyword evidence="1" id="KW-0547">Nucleotide-binding</keyword>
<comment type="caution">
    <text evidence="4">The sequence shown here is derived from an EMBL/GenBank/DDBJ whole genome shotgun (WGS) entry which is preliminary data.</text>
</comment>
<accession>A0A0R1ZUE3</accession>
<dbReference type="STRING" id="1291052.FC18_GL001419"/>
<keyword evidence="5" id="KW-1185">Reference proteome</keyword>